<dbReference type="SUPFAM" id="SSF53335">
    <property type="entry name" value="S-adenosyl-L-methionine-dependent methyltransferases"/>
    <property type="match status" value="1"/>
</dbReference>
<evidence type="ECO:0000259" key="7">
    <source>
        <dbReference type="Pfam" id="PF07669"/>
    </source>
</evidence>
<dbReference type="GO" id="GO:0009007">
    <property type="term" value="F:site-specific DNA-methyltransferase (adenine-specific) activity"/>
    <property type="evidence" value="ECO:0007669"/>
    <property type="project" value="UniProtKB-EC"/>
</dbReference>
<evidence type="ECO:0000256" key="1">
    <source>
        <dbReference type="ARBA" id="ARBA00011900"/>
    </source>
</evidence>
<evidence type="ECO:0000256" key="4">
    <source>
        <dbReference type="ARBA" id="ARBA00022691"/>
    </source>
</evidence>
<dbReference type="GO" id="GO:0003676">
    <property type="term" value="F:nucleic acid binding"/>
    <property type="evidence" value="ECO:0007669"/>
    <property type="project" value="InterPro"/>
</dbReference>
<evidence type="ECO:0000259" key="8">
    <source>
        <dbReference type="Pfam" id="PF20466"/>
    </source>
</evidence>
<dbReference type="InterPro" id="IPR011639">
    <property type="entry name" value="MethylTrfase_TaqI-like_dom"/>
</dbReference>
<dbReference type="Proteomes" id="UP000033699">
    <property type="component" value="Unassembled WGS sequence"/>
</dbReference>
<comment type="catalytic activity">
    <reaction evidence="5">
        <text>a 2'-deoxyadenosine in DNA + S-adenosyl-L-methionine = an N(6)-methyl-2'-deoxyadenosine in DNA + S-adenosyl-L-homocysteine + H(+)</text>
        <dbReference type="Rhea" id="RHEA:15197"/>
        <dbReference type="Rhea" id="RHEA-COMP:12418"/>
        <dbReference type="Rhea" id="RHEA-COMP:12419"/>
        <dbReference type="ChEBI" id="CHEBI:15378"/>
        <dbReference type="ChEBI" id="CHEBI:57856"/>
        <dbReference type="ChEBI" id="CHEBI:59789"/>
        <dbReference type="ChEBI" id="CHEBI:90615"/>
        <dbReference type="ChEBI" id="CHEBI:90616"/>
        <dbReference type="EC" id="2.1.1.72"/>
    </reaction>
</comment>
<dbReference type="GO" id="GO:0006304">
    <property type="term" value="P:DNA modification"/>
    <property type="evidence" value="ECO:0007669"/>
    <property type="project" value="InterPro"/>
</dbReference>
<dbReference type="Pfam" id="PF20466">
    <property type="entry name" value="MmeI_TRD"/>
    <property type="match status" value="1"/>
</dbReference>
<keyword evidence="4" id="KW-0949">S-adenosyl-L-methionine</keyword>
<dbReference type="PANTHER" id="PTHR33841:SF1">
    <property type="entry name" value="DNA METHYLTRANSFERASE A"/>
    <property type="match status" value="1"/>
</dbReference>
<name>A0A0F2TCF0_STRR3</name>
<evidence type="ECO:0000256" key="5">
    <source>
        <dbReference type="ARBA" id="ARBA00047942"/>
    </source>
</evidence>
<feature type="domain" description="Type II methyltransferase M.TaqI-like" evidence="7">
    <location>
        <begin position="677"/>
        <end position="957"/>
    </location>
</feature>
<dbReference type="EC" id="2.1.1.72" evidence="1"/>
<dbReference type="PATRIC" id="fig|359131.3.peg.4327"/>
<evidence type="ECO:0000256" key="6">
    <source>
        <dbReference type="SAM" id="MobiDB-lite"/>
    </source>
</evidence>
<evidence type="ECO:0000256" key="3">
    <source>
        <dbReference type="ARBA" id="ARBA00022679"/>
    </source>
</evidence>
<evidence type="ECO:0000313" key="10">
    <source>
        <dbReference type="Proteomes" id="UP000033699"/>
    </source>
</evidence>
<gene>
    <name evidence="9" type="ORF">VM95_18545</name>
</gene>
<dbReference type="PRINTS" id="PR00507">
    <property type="entry name" value="N12N6MTFRASE"/>
</dbReference>
<dbReference type="InterPro" id="IPR050953">
    <property type="entry name" value="N4_N6_ade-DNA_methylase"/>
</dbReference>
<dbReference type="PROSITE" id="PS00092">
    <property type="entry name" value="N6_MTASE"/>
    <property type="match status" value="1"/>
</dbReference>
<organism evidence="9 10">
    <name type="scientific">Streptomyces rubellomurinus (strain ATCC 31215)</name>
    <dbReference type="NCBI Taxonomy" id="359131"/>
    <lineage>
        <taxon>Bacteria</taxon>
        <taxon>Bacillati</taxon>
        <taxon>Actinomycetota</taxon>
        <taxon>Actinomycetes</taxon>
        <taxon>Kitasatosporales</taxon>
        <taxon>Streptomycetaceae</taxon>
        <taxon>Streptomyces</taxon>
    </lineage>
</organism>
<dbReference type="InterPro" id="IPR046820">
    <property type="entry name" value="MmeI_TRD"/>
</dbReference>
<dbReference type="GO" id="GO:0032259">
    <property type="term" value="P:methylation"/>
    <property type="evidence" value="ECO:0007669"/>
    <property type="project" value="UniProtKB-KW"/>
</dbReference>
<accession>A0A0F2TCF0</accession>
<keyword evidence="3" id="KW-0808">Transferase</keyword>
<feature type="compositionally biased region" description="Acidic residues" evidence="6">
    <location>
        <begin position="1349"/>
        <end position="1359"/>
    </location>
</feature>
<dbReference type="RefSeq" id="WP_045698152.1">
    <property type="nucleotide sequence ID" value="NZ_JZKH01000035.1"/>
</dbReference>
<reference evidence="9 10" key="1">
    <citation type="submission" date="2015-02" db="EMBL/GenBank/DDBJ databases">
        <authorList>
            <person name="Ju K.-S."/>
            <person name="Doroghazi J.R."/>
            <person name="Metcalf W."/>
        </authorList>
    </citation>
    <scope>NUCLEOTIDE SEQUENCE [LARGE SCALE GENOMIC DNA]</scope>
    <source>
        <strain evidence="9 10">ATCC 31215</strain>
    </source>
</reference>
<comment type="caution">
    <text evidence="9">The sequence shown here is derived from an EMBL/GenBank/DDBJ whole genome shotgun (WGS) entry which is preliminary data.</text>
</comment>
<feature type="domain" description="MmeI-like target recognition" evidence="8">
    <location>
        <begin position="1054"/>
        <end position="1231"/>
    </location>
</feature>
<keyword evidence="10" id="KW-1185">Reference proteome</keyword>
<dbReference type="PANTHER" id="PTHR33841">
    <property type="entry name" value="DNA METHYLTRANSFERASE YEEA-RELATED"/>
    <property type="match status" value="1"/>
</dbReference>
<evidence type="ECO:0000256" key="2">
    <source>
        <dbReference type="ARBA" id="ARBA00022603"/>
    </source>
</evidence>
<proteinExistence type="predicted"/>
<dbReference type="OrthoDB" id="4280289at2"/>
<dbReference type="EMBL" id="JZKH01000035">
    <property type="protein sequence ID" value="KJS60888.1"/>
    <property type="molecule type" value="Genomic_DNA"/>
</dbReference>
<dbReference type="InterPro" id="IPR002052">
    <property type="entry name" value="DNA_methylase_N6_adenine_CS"/>
</dbReference>
<dbReference type="Pfam" id="PF07669">
    <property type="entry name" value="Eco57I"/>
    <property type="match status" value="1"/>
</dbReference>
<feature type="region of interest" description="Disordered" evidence="6">
    <location>
        <begin position="1338"/>
        <end position="1359"/>
    </location>
</feature>
<keyword evidence="2 9" id="KW-0489">Methyltransferase</keyword>
<sequence>MRRKSAGPARSTADLHRAWLELVDADGPFLSVPALKRVWQQGMPQLGADQAALLKDAKPAFEKAWEGWDLRRDDPSALDRYREARDAWVKLILRNVLGWGDHYTTDLTGALFADAADGVRSPNYAVTVTPTGALAYGETIGALVLVVDPVDSLRDPLDDGWATSPIDRMEELLRHGKVPIGVVTDGRWWAVVSARKDTMVASGVVDAQTWIEEPQTRDAFVELLRLRRLLGGRPEDRLTELFGESVAAAEEITEALGVQVRRAVELLVQALSEAGLDAVRHGEPDPLPADREEVYEAAVTVMMRVVFLLFAEERGLLPQSRLFAMGYGISDELDALDRREREEGGETLDGTHLTWHRLLATSQALSRGASFEDLRLPSYGGSLFDPDRFPFLTARSPRDTLAITVSDRVMLEVLRAVQMAQLRGEPARRISFRDIDVEQIGYIYEGLLGYSSQETKEVTIGLIGKAGEEPEMPLAELEAMAARYHDPAKLADAILAWAKDDQPAAKLPSKAALAKAIRGSTEVEDAERALRAVTTDEALRDRLRPLIGIIRRDLRNRPFVVEPGGVLLVETPSRATAGAHYTPRKLAEEVVKYALEPLVFNPGPHQTGDPDAWRPLSSDDILDIRVADIACGSGAFLVAAARFLAARLVEAWRREGVATGSAHDLYVHAIRTVVARCLYGADINAMAVEMCKLSLWLVSLDPKLPFSFVDDKVLHGNSLLGLTDAEQLRALHITPAKAAATPLFDLGDGAQAIRHLDIDGVLTRAARLRRSLASEVSDNDPQRSAATKRRQWREYQELTHQLADVADGVIAAGLQLGGKPGRALSEAYENLRVAVGRAYPADADEPNKAMLDGILTAGLTPTVKTDYERWKPLHWILAVPDVMERGGFDAIIGNPPFLGGPKLTGAMGTNVRDWFVTILASGRRGTADGVAYFFLRAMQLLTRKGNIGLIATNSIAQGATREVGLDRMVADGFCITRSIQSRTWPAAGANLQYAAVWGTRGTVAPGAPRVSDGVGTERISTLLEPAGRIDGIPIQLAENSGIAFIGCYALGMGFVIDPEEAADWIDVDSKNAEVLFPYLNGEDLNSRPDASPSRWIIDFNGHLEMQAKRYELPYGRLAERVKPERAKKAKAVREAPWWLFLRSRPAMRKAIADLNEFLVMTRHSVTVMPYRISKGLIPSEATVVFATDSFVDQAVLSSSLHQMWAIKYGSGLRNDPRYTPSGVFATFPRPKTNNRLAEIGKELHTERHEIMLRRDLGLTKLYHLVNDQEIADSFDRDVARLRQLHVALDEAVMDAYGWGDVPLEHGFHTYRQMQRWTVSPGARVEILDRLLEENHRRAAVQGEASAPIDADEEIEGEDE</sequence>
<dbReference type="InterPro" id="IPR029063">
    <property type="entry name" value="SAM-dependent_MTases_sf"/>
</dbReference>
<dbReference type="Gene3D" id="3.40.50.150">
    <property type="entry name" value="Vaccinia Virus protein VP39"/>
    <property type="match status" value="2"/>
</dbReference>
<protein>
    <recommendedName>
        <fullName evidence="1">site-specific DNA-methyltransferase (adenine-specific)</fullName>
        <ecNumber evidence="1">2.1.1.72</ecNumber>
    </recommendedName>
</protein>
<evidence type="ECO:0000313" key="9">
    <source>
        <dbReference type="EMBL" id="KJS60888.1"/>
    </source>
</evidence>